<gene>
    <name evidence="1" type="ORF">EKO27_g5738</name>
</gene>
<dbReference type="AlphaFoldDB" id="A0A439D4P2"/>
<evidence type="ECO:0000313" key="1">
    <source>
        <dbReference type="EMBL" id="RWA09372.1"/>
    </source>
</evidence>
<dbReference type="STRING" id="363999.A0A439D4P2"/>
<dbReference type="EMBL" id="RYZI01000157">
    <property type="protein sequence ID" value="RWA09372.1"/>
    <property type="molecule type" value="Genomic_DNA"/>
</dbReference>
<name>A0A439D4P2_9PEZI</name>
<evidence type="ECO:0000313" key="2">
    <source>
        <dbReference type="Proteomes" id="UP000286045"/>
    </source>
</evidence>
<comment type="caution">
    <text evidence="1">The sequence shown here is derived from an EMBL/GenBank/DDBJ whole genome shotgun (WGS) entry which is preliminary data.</text>
</comment>
<dbReference type="Gene3D" id="3.30.710.10">
    <property type="entry name" value="Potassium Channel Kv1.1, Chain A"/>
    <property type="match status" value="1"/>
</dbReference>
<dbReference type="InterPro" id="IPR011333">
    <property type="entry name" value="SKP1/BTB/POZ_sf"/>
</dbReference>
<keyword evidence="2" id="KW-1185">Reference proteome</keyword>
<evidence type="ECO:0008006" key="3">
    <source>
        <dbReference type="Google" id="ProtNLM"/>
    </source>
</evidence>
<dbReference type="Proteomes" id="UP000286045">
    <property type="component" value="Unassembled WGS sequence"/>
</dbReference>
<accession>A0A439D4P2</accession>
<reference evidence="1 2" key="1">
    <citation type="submission" date="2018-12" db="EMBL/GenBank/DDBJ databases">
        <title>Draft genome sequence of Xylaria grammica IHI A82.</title>
        <authorList>
            <person name="Buettner E."/>
            <person name="Kellner H."/>
        </authorList>
    </citation>
    <scope>NUCLEOTIDE SEQUENCE [LARGE SCALE GENOMIC DNA]</scope>
    <source>
        <strain evidence="1 2">IHI A82</strain>
    </source>
</reference>
<proteinExistence type="predicted"/>
<sequence length="363" mass="40948">MAQPDIILDPDGDLLVILCVSSRIIDPLEEPESNALEIAAAELDIDKEAQPTQPGAVVAEKRHFKASSKHLKLASEYFKIMMNGPWREATELHDDGLRHWVVEGFNLKAMTIVLSIIHGKDHGVPRRLSLDMLVEVARIVDYIKCHEVVGLHASLWIRHLEDKIPVSYNSELLLWICIAGVFRDNRIFKRCTRVAIVGNHNGIATLGLPILPEISDEINQRRVHHLDDIFASVYGLVDRLTKRTRCDFGCDALCLGVLTKYLHDNSLGPRPVSPYKGLGIAWAITILKNLPFSHFSKRSLDGILDYAEVTLNNPREPVGKGDIDWESLDLHCEFDEIIVTVHRLVWHIHGLDLEYDLGIQPTE</sequence>
<organism evidence="1 2">
    <name type="scientific">Xylaria grammica</name>
    <dbReference type="NCBI Taxonomy" id="363999"/>
    <lineage>
        <taxon>Eukaryota</taxon>
        <taxon>Fungi</taxon>
        <taxon>Dikarya</taxon>
        <taxon>Ascomycota</taxon>
        <taxon>Pezizomycotina</taxon>
        <taxon>Sordariomycetes</taxon>
        <taxon>Xylariomycetidae</taxon>
        <taxon>Xylariales</taxon>
        <taxon>Xylariaceae</taxon>
        <taxon>Xylaria</taxon>
    </lineage>
</organism>
<protein>
    <recommendedName>
        <fullName evidence="3">BTB domain-containing protein</fullName>
    </recommendedName>
</protein>